<comment type="caution">
    <text evidence="2">The sequence shown here is derived from an EMBL/GenBank/DDBJ whole genome shotgun (WGS) entry which is preliminary data.</text>
</comment>
<name>A0ABW5MBZ4_9BACT</name>
<evidence type="ECO:0000256" key="1">
    <source>
        <dbReference type="SAM" id="MobiDB-lite"/>
    </source>
</evidence>
<dbReference type="RefSeq" id="WP_381526811.1">
    <property type="nucleotide sequence ID" value="NZ_JBHULN010000021.1"/>
</dbReference>
<proteinExistence type="predicted"/>
<gene>
    <name evidence="2" type="ORF">ACFSUS_24365</name>
</gene>
<keyword evidence="3" id="KW-1185">Reference proteome</keyword>
<dbReference type="Proteomes" id="UP001597469">
    <property type="component" value="Unassembled WGS sequence"/>
</dbReference>
<dbReference type="EMBL" id="JBHULN010000021">
    <property type="protein sequence ID" value="MFD2573793.1"/>
    <property type="molecule type" value="Genomic_DNA"/>
</dbReference>
<evidence type="ECO:0000313" key="3">
    <source>
        <dbReference type="Proteomes" id="UP001597469"/>
    </source>
</evidence>
<reference evidence="3" key="1">
    <citation type="journal article" date="2019" name="Int. J. Syst. Evol. Microbiol.">
        <title>The Global Catalogue of Microorganisms (GCM) 10K type strain sequencing project: providing services to taxonomists for standard genome sequencing and annotation.</title>
        <authorList>
            <consortium name="The Broad Institute Genomics Platform"/>
            <consortium name="The Broad Institute Genome Sequencing Center for Infectious Disease"/>
            <person name="Wu L."/>
            <person name="Ma J."/>
        </authorList>
    </citation>
    <scope>NUCLEOTIDE SEQUENCE [LARGE SCALE GENOMIC DNA]</scope>
    <source>
        <strain evidence="3">KCTC 42805</strain>
    </source>
</reference>
<feature type="region of interest" description="Disordered" evidence="1">
    <location>
        <begin position="26"/>
        <end position="51"/>
    </location>
</feature>
<sequence length="299" mass="34340">MKNLLKATLLMAGVCTTGFVFGQRNSYDDRYDRDDRPSRRDERREDRRMEDRFDERREFNRRSEENRRYDNRYEDRMGNDRRSNRMFDERDLSQAYDEGYEDGQRSVEIEQRKERRENYKNFSFGVYGGANSTRFQGEDVGGNSLAGRLGYQLGFFVRGGGRVYGQIGAEYLTSSSDFYQAGGADTTTSVKEIISNVDQKYLHIPAYIGVKLAQSERGVSAVRLQIGAEYATPLGVGNNEFNFRQSDFRAATFNGLANLGFDAGPLMIDFVYHYGFADVIKNTSNTQRRILAVNVGFKF</sequence>
<accession>A0ABW5MBZ4</accession>
<evidence type="ECO:0000313" key="2">
    <source>
        <dbReference type="EMBL" id="MFD2573793.1"/>
    </source>
</evidence>
<protein>
    <recommendedName>
        <fullName evidence="4">PorT family protein</fullName>
    </recommendedName>
</protein>
<organism evidence="2 3">
    <name type="scientific">Spirosoma soli</name>
    <dbReference type="NCBI Taxonomy" id="1770529"/>
    <lineage>
        <taxon>Bacteria</taxon>
        <taxon>Pseudomonadati</taxon>
        <taxon>Bacteroidota</taxon>
        <taxon>Cytophagia</taxon>
        <taxon>Cytophagales</taxon>
        <taxon>Cytophagaceae</taxon>
        <taxon>Spirosoma</taxon>
    </lineage>
</organism>
<evidence type="ECO:0008006" key="4">
    <source>
        <dbReference type="Google" id="ProtNLM"/>
    </source>
</evidence>